<accession>A0AAW0YX67</accession>
<dbReference type="GO" id="GO:0030686">
    <property type="term" value="C:90S preribosome"/>
    <property type="evidence" value="ECO:0007669"/>
    <property type="project" value="TreeGrafter"/>
</dbReference>
<proteinExistence type="inferred from homology"/>
<name>A0AAW0YX67_9TREE</name>
<comment type="caution">
    <text evidence="4">The sequence shown here is derived from an EMBL/GenBank/DDBJ whole genome shotgun (WGS) entry which is preliminary data.</text>
</comment>
<dbReference type="EMBL" id="JBCAWK010000009">
    <property type="protein sequence ID" value="KAK8849750.1"/>
    <property type="molecule type" value="Genomic_DNA"/>
</dbReference>
<feature type="region of interest" description="Disordered" evidence="2">
    <location>
        <begin position="1"/>
        <end position="48"/>
    </location>
</feature>
<feature type="compositionally biased region" description="Acidic residues" evidence="2">
    <location>
        <begin position="171"/>
        <end position="181"/>
    </location>
</feature>
<keyword evidence="5" id="KW-1185">Reference proteome</keyword>
<feature type="compositionally biased region" description="Basic and acidic residues" evidence="2">
    <location>
        <begin position="683"/>
        <end position="696"/>
    </location>
</feature>
<comment type="similarity">
    <text evidence="1">Belongs to the KRI1 family.</text>
</comment>
<gene>
    <name evidence="4" type="ORF">IAR55_005085</name>
</gene>
<evidence type="ECO:0000313" key="4">
    <source>
        <dbReference type="EMBL" id="KAK8849750.1"/>
    </source>
</evidence>
<dbReference type="PANTHER" id="PTHR14490">
    <property type="entry name" value="ZINC FINGER, ZZ TYPE"/>
    <property type="match status" value="1"/>
</dbReference>
<organism evidence="4 5">
    <name type="scientific">Kwoniella newhampshirensis</name>
    <dbReference type="NCBI Taxonomy" id="1651941"/>
    <lineage>
        <taxon>Eukaryota</taxon>
        <taxon>Fungi</taxon>
        <taxon>Dikarya</taxon>
        <taxon>Basidiomycota</taxon>
        <taxon>Agaricomycotina</taxon>
        <taxon>Tremellomycetes</taxon>
        <taxon>Tremellales</taxon>
        <taxon>Cryptococcaceae</taxon>
        <taxon>Kwoniella</taxon>
    </lineage>
</organism>
<dbReference type="Pfam" id="PF12936">
    <property type="entry name" value="Kri1_C"/>
    <property type="match status" value="1"/>
</dbReference>
<dbReference type="PANTHER" id="PTHR14490:SF5">
    <property type="entry name" value="PROTEIN KRI1 HOMOLOG"/>
    <property type="match status" value="1"/>
</dbReference>
<evidence type="ECO:0000313" key="5">
    <source>
        <dbReference type="Proteomes" id="UP001388673"/>
    </source>
</evidence>
<dbReference type="InterPro" id="IPR018034">
    <property type="entry name" value="Kri1"/>
</dbReference>
<feature type="compositionally biased region" description="Basic and acidic residues" evidence="2">
    <location>
        <begin position="618"/>
        <end position="645"/>
    </location>
</feature>
<feature type="compositionally biased region" description="Acidic residues" evidence="2">
    <location>
        <begin position="153"/>
        <end position="162"/>
    </location>
</feature>
<dbReference type="Proteomes" id="UP001388673">
    <property type="component" value="Unassembled WGS sequence"/>
</dbReference>
<feature type="domain" description="Kri1-like C-terminal" evidence="3">
    <location>
        <begin position="534"/>
        <end position="599"/>
    </location>
</feature>
<evidence type="ECO:0000256" key="2">
    <source>
        <dbReference type="SAM" id="MobiDB-lite"/>
    </source>
</evidence>
<feature type="compositionally biased region" description="Acidic residues" evidence="2">
    <location>
        <begin position="452"/>
        <end position="485"/>
    </location>
</feature>
<feature type="compositionally biased region" description="Low complexity" evidence="2">
    <location>
        <begin position="14"/>
        <end position="35"/>
    </location>
</feature>
<protein>
    <recommendedName>
        <fullName evidence="3">Kri1-like C-terminal domain-containing protein</fullName>
    </recommendedName>
</protein>
<feature type="region of interest" description="Disordered" evidence="2">
    <location>
        <begin position="114"/>
        <end position="184"/>
    </location>
</feature>
<feature type="region of interest" description="Disordered" evidence="2">
    <location>
        <begin position="618"/>
        <end position="728"/>
    </location>
</feature>
<dbReference type="GO" id="GO:0005730">
    <property type="term" value="C:nucleolus"/>
    <property type="evidence" value="ECO:0007669"/>
    <property type="project" value="TreeGrafter"/>
</dbReference>
<feature type="region of interest" description="Disordered" evidence="2">
    <location>
        <begin position="203"/>
        <end position="229"/>
    </location>
</feature>
<dbReference type="AlphaFoldDB" id="A0AAW0YX67"/>
<sequence length="728" mass="81494">MQASSSRSKPHIPSPGSASGSDPGSGSESDYSSSDVTEDEDGQELTPALDAAILRTLRKIKSKDPGVYGSENILQEELKRAQEKAQEKGLQAGTVKKIAAKPYLLADYHRSKLLSSDNANDEDEEQQPEPLPYVQSQRLLREQAVSAFKALASDDDDNEEDDFVPKKRDKDEDEADQDEEEYRQFLLEMGGGEEEVRKVLGMGDAPVTKHTAPDSDAEEEQEEARVLSKVEKEEMIARKAEKKARKAKADDDFLMNYILNRGWIDRTDDHVPTYDEVVGVDKEEEAEKEAESKFKASSSSHPWGLLEEEDEFDEKAEQFETEYNFRFEEPGASTIAAHPRDIPSLVRRPDDVRKTKRARRAERKAAEKAAQEEELKKKKGSKRREMEKRMASLKSDLAAEGVEGEVDWDQLEKVLDGEWDEGEWEKVVGGMLNKVGEADDEDEDGKPIWNDDLGDAEYDDFDQEDDAEGHEMDVDQSYDQMDEDGPINMDADFVDDEPSKKKRKRSKKDKHRAPSPEFDIVPEEAELSVADKAKKVKEAMDEYRALDHEDMIGDLPTKFRYTKALPTSFGLSPVEILLATDEELNKVVGVKSIAPYRKGGIGMAGMGLGKRVRELKDELSKRRWGEENRSRDQGGESSDRMRDNGYADVGGNKRAGKRKGRKERQREAKAGGEDGVSVQATGVEHETPQGKRKAEELGGIASEAGGADGEGKKKRRKRKKGAESEIPT</sequence>
<dbReference type="InterPro" id="IPR024626">
    <property type="entry name" value="Kri1-like_C"/>
</dbReference>
<dbReference type="RefSeq" id="XP_066801638.1">
    <property type="nucleotide sequence ID" value="XM_066948179.1"/>
</dbReference>
<dbReference type="Pfam" id="PF05178">
    <property type="entry name" value="Kri1"/>
    <property type="match status" value="1"/>
</dbReference>
<dbReference type="GO" id="GO:0000447">
    <property type="term" value="P:endonucleolytic cleavage in ITS1 to separate SSU-rRNA from 5.8S rRNA and LSU-rRNA from tricistronic rRNA transcript (SSU-rRNA, 5.8S rRNA, LSU-rRNA)"/>
    <property type="evidence" value="ECO:0007669"/>
    <property type="project" value="TreeGrafter"/>
</dbReference>
<reference evidence="4 5" key="1">
    <citation type="journal article" date="2024" name="bioRxiv">
        <title>Comparative genomics of Cryptococcus and Kwoniella reveals pathogenesis evolution and contrasting karyotype dynamics via intercentromeric recombination or chromosome fusion.</title>
        <authorList>
            <person name="Coelho M.A."/>
            <person name="David-Palma M."/>
            <person name="Shea T."/>
            <person name="Bowers K."/>
            <person name="McGinley-Smith S."/>
            <person name="Mohammad A.W."/>
            <person name="Gnirke A."/>
            <person name="Yurkov A.M."/>
            <person name="Nowrousian M."/>
            <person name="Sun S."/>
            <person name="Cuomo C.A."/>
            <person name="Heitman J."/>
        </authorList>
    </citation>
    <scope>NUCLEOTIDE SEQUENCE [LARGE SCALE GENOMIC DNA]</scope>
    <source>
        <strain evidence="4 5">CBS 13917</strain>
    </source>
</reference>
<feature type="region of interest" description="Disordered" evidence="2">
    <location>
        <begin position="426"/>
        <end position="519"/>
    </location>
</feature>
<evidence type="ECO:0000256" key="1">
    <source>
        <dbReference type="ARBA" id="ARBA00007473"/>
    </source>
</evidence>
<feature type="region of interest" description="Disordered" evidence="2">
    <location>
        <begin position="327"/>
        <end position="391"/>
    </location>
</feature>
<dbReference type="KEGG" id="kne:92182343"/>
<feature type="compositionally biased region" description="Basic and acidic residues" evidence="2">
    <location>
        <begin position="363"/>
        <end position="376"/>
    </location>
</feature>
<evidence type="ECO:0000259" key="3">
    <source>
        <dbReference type="Pfam" id="PF12936"/>
    </source>
</evidence>
<feature type="compositionally biased region" description="Basic residues" evidence="2">
    <location>
        <begin position="654"/>
        <end position="663"/>
    </location>
</feature>
<feature type="compositionally biased region" description="Basic residues" evidence="2">
    <location>
        <begin position="500"/>
        <end position="513"/>
    </location>
</feature>
<dbReference type="GeneID" id="92182343"/>
<feature type="region of interest" description="Disordered" evidence="2">
    <location>
        <begin position="279"/>
        <end position="314"/>
    </location>
</feature>